<feature type="transmembrane region" description="Helical" evidence="5">
    <location>
        <begin position="49"/>
        <end position="79"/>
    </location>
</feature>
<dbReference type="PANTHER" id="PTHR47737:SF1">
    <property type="entry name" value="GLYCINE BETAINE_PROLINE BETAINE TRANSPORT SYSTEM PERMEASE PROTEIN PROW"/>
    <property type="match status" value="1"/>
</dbReference>
<sequence>MPRLPFGEWVDSGVDWLQNNLSWLFDAISAVVKGLDTGINAVLTAPEPLLLAGIFAVIAWWLRGLLAGALSFVGFGLIISMELWDDAMATLSLVLVATLVAI</sequence>
<evidence type="ECO:0000313" key="6">
    <source>
        <dbReference type="EMBL" id="NEB73285.1"/>
    </source>
</evidence>
<keyword evidence="5" id="KW-1133">Transmembrane helix</keyword>
<evidence type="ECO:0000256" key="4">
    <source>
        <dbReference type="ARBA" id="ARBA00023136"/>
    </source>
</evidence>
<evidence type="ECO:0000256" key="1">
    <source>
        <dbReference type="ARBA" id="ARBA00004236"/>
    </source>
</evidence>
<comment type="subcellular location">
    <subcellularLocation>
        <location evidence="1">Cell membrane</location>
    </subcellularLocation>
</comment>
<dbReference type="GO" id="GO:0015871">
    <property type="term" value="P:choline transport"/>
    <property type="evidence" value="ECO:0007669"/>
    <property type="project" value="TreeGrafter"/>
</dbReference>
<evidence type="ECO:0000256" key="3">
    <source>
        <dbReference type="ARBA" id="ARBA00022475"/>
    </source>
</evidence>
<evidence type="ECO:0000256" key="2">
    <source>
        <dbReference type="ARBA" id="ARBA00022448"/>
    </source>
</evidence>
<dbReference type="EMBL" id="JAAGME010001692">
    <property type="protein sequence ID" value="NEB73285.1"/>
    <property type="molecule type" value="Genomic_DNA"/>
</dbReference>
<keyword evidence="5" id="KW-0812">Transmembrane</keyword>
<dbReference type="GO" id="GO:0031460">
    <property type="term" value="P:glycine betaine transport"/>
    <property type="evidence" value="ECO:0007669"/>
    <property type="project" value="TreeGrafter"/>
</dbReference>
<keyword evidence="4 5" id="KW-0472">Membrane</keyword>
<evidence type="ECO:0000256" key="5">
    <source>
        <dbReference type="SAM" id="Phobius"/>
    </source>
</evidence>
<dbReference type="Proteomes" id="UP000471648">
    <property type="component" value="Unassembled WGS sequence"/>
</dbReference>
<accession>A0A6N9VP89</accession>
<dbReference type="GO" id="GO:0015226">
    <property type="term" value="F:carnitine transmembrane transporter activity"/>
    <property type="evidence" value="ECO:0007669"/>
    <property type="project" value="TreeGrafter"/>
</dbReference>
<reference evidence="6 7" key="1">
    <citation type="submission" date="2020-01" db="EMBL/GenBank/DDBJ databases">
        <title>Insect and environment-associated Actinomycetes.</title>
        <authorList>
            <person name="Currrie C."/>
            <person name="Chevrette M."/>
            <person name="Carlson C."/>
            <person name="Stubbendieck R."/>
            <person name="Wendt-Pienkowski E."/>
        </authorList>
    </citation>
    <scope>NUCLEOTIDE SEQUENCE [LARGE SCALE GENOMIC DNA]</scope>
    <source>
        <strain evidence="6 7">SID14438</strain>
    </source>
</reference>
<dbReference type="GO" id="GO:0043190">
    <property type="term" value="C:ATP-binding cassette (ABC) transporter complex"/>
    <property type="evidence" value="ECO:0007669"/>
    <property type="project" value="TreeGrafter"/>
</dbReference>
<keyword evidence="3" id="KW-1003">Cell membrane</keyword>
<gene>
    <name evidence="6" type="ORF">G3I39_40420</name>
</gene>
<dbReference type="PANTHER" id="PTHR47737">
    <property type="entry name" value="GLYCINE BETAINE/PROLINE BETAINE TRANSPORT SYSTEM PERMEASE PROTEIN PROW"/>
    <property type="match status" value="1"/>
</dbReference>
<comment type="caution">
    <text evidence="6">The sequence shown here is derived from an EMBL/GenBank/DDBJ whole genome shotgun (WGS) entry which is preliminary data.</text>
</comment>
<evidence type="ECO:0000313" key="7">
    <source>
        <dbReference type="Proteomes" id="UP000471648"/>
    </source>
</evidence>
<dbReference type="GO" id="GO:0005275">
    <property type="term" value="F:amine transmembrane transporter activity"/>
    <property type="evidence" value="ECO:0007669"/>
    <property type="project" value="TreeGrafter"/>
</dbReference>
<dbReference type="AlphaFoldDB" id="A0A6N9VP89"/>
<proteinExistence type="predicted"/>
<keyword evidence="2" id="KW-0813">Transport</keyword>
<feature type="non-terminal residue" evidence="6">
    <location>
        <position position="102"/>
    </location>
</feature>
<organism evidence="6 7">
    <name type="scientific">Streptomyces microflavus</name>
    <name type="common">Streptomyces lipmanii</name>
    <dbReference type="NCBI Taxonomy" id="1919"/>
    <lineage>
        <taxon>Bacteria</taxon>
        <taxon>Bacillati</taxon>
        <taxon>Actinomycetota</taxon>
        <taxon>Actinomycetes</taxon>
        <taxon>Kitasatosporales</taxon>
        <taxon>Streptomycetaceae</taxon>
        <taxon>Streptomyces</taxon>
    </lineage>
</organism>
<name>A0A6N9VP89_STRMI</name>
<protein>
    <submittedName>
        <fullName evidence="6">Glycine/betaine ABC transporter permease</fullName>
    </submittedName>
</protein>